<sequence length="124" mass="14084">MKKILLTTIAIILIATALRNFTQLANKSIPLNPIEKSVKSVLGKLKHPTKLAYYSNTIEDGLYFSTQLVVAPHVLVKFGKEDTALFVIDRTKRDTLFNPHRLAYQIIDSAQSENVKSYLLIRQR</sequence>
<proteinExistence type="predicted"/>
<dbReference type="Proteomes" id="UP001598114">
    <property type="component" value="Unassembled WGS sequence"/>
</dbReference>
<dbReference type="EMBL" id="JBBKYA010000001">
    <property type="protein sequence ID" value="MFD3274951.1"/>
    <property type="molecule type" value="Genomic_DNA"/>
</dbReference>
<evidence type="ECO:0000313" key="2">
    <source>
        <dbReference type="Proteomes" id="UP001598114"/>
    </source>
</evidence>
<name>A0ABW6CYB4_9BACT</name>
<gene>
    <name evidence="1" type="ORF">SKC38_01770</name>
</gene>
<accession>A0ABW6CYB4</accession>
<protein>
    <submittedName>
        <fullName evidence="1">Uncharacterized protein</fullName>
    </submittedName>
</protein>
<evidence type="ECO:0000313" key="1">
    <source>
        <dbReference type="EMBL" id="MFD3274951.1"/>
    </source>
</evidence>
<keyword evidence="2" id="KW-1185">Reference proteome</keyword>
<organism evidence="1 2">
    <name type="scientific">Aquirufa echingensis</name>
    <dbReference type="NCBI Taxonomy" id="3096516"/>
    <lineage>
        <taxon>Bacteria</taxon>
        <taxon>Pseudomonadati</taxon>
        <taxon>Bacteroidota</taxon>
        <taxon>Cytophagia</taxon>
        <taxon>Cytophagales</taxon>
        <taxon>Flectobacillaceae</taxon>
        <taxon>Aquirufa</taxon>
    </lineage>
</organism>
<reference evidence="1 2" key="1">
    <citation type="submission" date="2024-03" db="EMBL/GenBank/DDBJ databases">
        <title>Aquirufa genome sequencing.</title>
        <authorList>
            <person name="Pitt A."/>
            <person name="Hahn M.W."/>
        </authorList>
    </citation>
    <scope>NUCLEOTIDE SEQUENCE [LARGE SCALE GENOMIC DNA]</scope>
    <source>
        <strain evidence="1 2">PLAD-142S6K</strain>
    </source>
</reference>
<dbReference type="RefSeq" id="WP_377974569.1">
    <property type="nucleotide sequence ID" value="NZ_JBBKYA010000001.1"/>
</dbReference>
<comment type="caution">
    <text evidence="1">The sequence shown here is derived from an EMBL/GenBank/DDBJ whole genome shotgun (WGS) entry which is preliminary data.</text>
</comment>